<dbReference type="RefSeq" id="XP_025028429.1">
    <property type="nucleotide sequence ID" value="XM_025172661.1"/>
</dbReference>
<name>A0A9F5MW03_PYTBI</name>
<dbReference type="InterPro" id="IPR023412">
    <property type="entry name" value="RNaseA_domain"/>
</dbReference>
<keyword evidence="2 5" id="KW-0540">Nuclease</keyword>
<dbReference type="InterPro" id="IPR001427">
    <property type="entry name" value="RNaseA"/>
</dbReference>
<keyword evidence="4 5" id="KW-0378">Hydrolase</keyword>
<feature type="domain" description="Ribonuclease A-domain" evidence="7">
    <location>
        <begin position="38"/>
        <end position="154"/>
    </location>
</feature>
<dbReference type="InterPro" id="IPR036816">
    <property type="entry name" value="RNaseA-like_dom_sf"/>
</dbReference>
<accession>A0A9F5MW03</accession>
<dbReference type="SMART" id="SM00092">
    <property type="entry name" value="RNAse_Pc"/>
    <property type="match status" value="1"/>
</dbReference>
<evidence type="ECO:0000313" key="8">
    <source>
        <dbReference type="Proteomes" id="UP000695026"/>
    </source>
</evidence>
<dbReference type="Proteomes" id="UP000695026">
    <property type="component" value="Unplaced"/>
</dbReference>
<reference evidence="9" key="1">
    <citation type="submission" date="2025-08" db="UniProtKB">
        <authorList>
            <consortium name="RefSeq"/>
        </authorList>
    </citation>
    <scope>IDENTIFICATION</scope>
    <source>
        <tissue evidence="9">Liver</tissue>
    </source>
</reference>
<dbReference type="GO" id="GO:0004540">
    <property type="term" value="F:RNA nuclease activity"/>
    <property type="evidence" value="ECO:0007669"/>
    <property type="project" value="TreeGrafter"/>
</dbReference>
<dbReference type="GeneID" id="112541770"/>
<dbReference type="GO" id="GO:0004519">
    <property type="term" value="F:endonuclease activity"/>
    <property type="evidence" value="ECO:0007669"/>
    <property type="project" value="UniProtKB-KW"/>
</dbReference>
<dbReference type="GO" id="GO:0016787">
    <property type="term" value="F:hydrolase activity"/>
    <property type="evidence" value="ECO:0007669"/>
    <property type="project" value="UniProtKB-KW"/>
</dbReference>
<evidence type="ECO:0000256" key="2">
    <source>
        <dbReference type="ARBA" id="ARBA00022722"/>
    </source>
</evidence>
<evidence type="ECO:0000256" key="4">
    <source>
        <dbReference type="ARBA" id="ARBA00022801"/>
    </source>
</evidence>
<dbReference type="SUPFAM" id="SSF54076">
    <property type="entry name" value="RNase A-like"/>
    <property type="match status" value="1"/>
</dbReference>
<evidence type="ECO:0000313" key="9">
    <source>
        <dbReference type="RefSeq" id="XP_025028429.1"/>
    </source>
</evidence>
<dbReference type="PANTHER" id="PTHR11437">
    <property type="entry name" value="RIBONUCLEASE"/>
    <property type="match status" value="1"/>
</dbReference>
<feature type="chain" id="PRO_5039899162" evidence="6">
    <location>
        <begin position="40"/>
        <end position="155"/>
    </location>
</feature>
<dbReference type="KEGG" id="pbi:112541770"/>
<dbReference type="OMA" id="LYCENQM"/>
<evidence type="ECO:0000259" key="7">
    <source>
        <dbReference type="SMART" id="SM00092"/>
    </source>
</evidence>
<evidence type="ECO:0000256" key="1">
    <source>
        <dbReference type="ARBA" id="ARBA00005600"/>
    </source>
</evidence>
<feature type="signal peptide" evidence="6">
    <location>
        <begin position="1"/>
        <end position="39"/>
    </location>
</feature>
<protein>
    <submittedName>
        <fullName evidence="9">Ribonuclease pancreatic-like</fullName>
    </submittedName>
</protein>
<organism evidence="8 9">
    <name type="scientific">Python bivittatus</name>
    <name type="common">Burmese python</name>
    <name type="synonym">Python molurus bivittatus</name>
    <dbReference type="NCBI Taxonomy" id="176946"/>
    <lineage>
        <taxon>Eukaryota</taxon>
        <taxon>Metazoa</taxon>
        <taxon>Chordata</taxon>
        <taxon>Craniata</taxon>
        <taxon>Vertebrata</taxon>
        <taxon>Euteleostomi</taxon>
        <taxon>Lepidosauria</taxon>
        <taxon>Squamata</taxon>
        <taxon>Bifurcata</taxon>
        <taxon>Unidentata</taxon>
        <taxon>Episquamata</taxon>
        <taxon>Toxicofera</taxon>
        <taxon>Serpentes</taxon>
        <taxon>Henophidia</taxon>
        <taxon>Pythonidae</taxon>
        <taxon>Python</taxon>
    </lineage>
</organism>
<comment type="similarity">
    <text evidence="1 5">Belongs to the pancreatic ribonuclease family.</text>
</comment>
<evidence type="ECO:0000256" key="3">
    <source>
        <dbReference type="ARBA" id="ARBA00022759"/>
    </source>
</evidence>
<dbReference type="GO" id="GO:0003676">
    <property type="term" value="F:nucleic acid binding"/>
    <property type="evidence" value="ECO:0007669"/>
    <property type="project" value="InterPro"/>
</dbReference>
<dbReference type="CDD" id="cd06265">
    <property type="entry name" value="RNase_A_canonical"/>
    <property type="match status" value="1"/>
</dbReference>
<dbReference type="PRINTS" id="PR00794">
    <property type="entry name" value="RIBONUCLEASE"/>
</dbReference>
<dbReference type="Gene3D" id="3.10.130.10">
    <property type="entry name" value="Ribonuclease A-like domain"/>
    <property type="match status" value="1"/>
</dbReference>
<evidence type="ECO:0000256" key="6">
    <source>
        <dbReference type="SAM" id="SignalP"/>
    </source>
</evidence>
<proteinExistence type="inferred from homology"/>
<keyword evidence="6" id="KW-0732">Signal</keyword>
<dbReference type="PROSITE" id="PS00127">
    <property type="entry name" value="RNASE_PANCREATIC"/>
    <property type="match status" value="1"/>
</dbReference>
<dbReference type="OrthoDB" id="8573660at2759"/>
<sequence>MIFSPGRFLESPAMLTSKISLLVSLAVLLGVLVVQPSQGQTWANFQRKHIDYPKSKAPNPNAYCNRLMKMRQMTEKHCKIHNTFINNAPENVQQMCQGSGSHSVIDSRVAYPMIDCHYLDGKPPNDCEYQGTQQVKHICVTCENNLPVHFNQIIP</sequence>
<dbReference type="GO" id="GO:0050830">
    <property type="term" value="P:defense response to Gram-positive bacterium"/>
    <property type="evidence" value="ECO:0007669"/>
    <property type="project" value="TreeGrafter"/>
</dbReference>
<dbReference type="InterPro" id="IPR023411">
    <property type="entry name" value="RNaseA_AS"/>
</dbReference>
<dbReference type="AlphaFoldDB" id="A0A9F5MW03"/>
<gene>
    <name evidence="9" type="primary">LOC112541770</name>
</gene>
<dbReference type="Pfam" id="PF00074">
    <property type="entry name" value="RnaseA"/>
    <property type="match status" value="1"/>
</dbReference>
<keyword evidence="8" id="KW-1185">Reference proteome</keyword>
<evidence type="ECO:0000256" key="5">
    <source>
        <dbReference type="RuleBase" id="RU000651"/>
    </source>
</evidence>
<keyword evidence="3 5" id="KW-0255">Endonuclease</keyword>